<feature type="domain" description="PiggyBac transposable element-derived protein" evidence="3">
    <location>
        <begin position="85"/>
        <end position="169"/>
    </location>
</feature>
<feature type="compositionally biased region" description="Acidic residues" evidence="1">
    <location>
        <begin position="40"/>
        <end position="55"/>
    </location>
</feature>
<feature type="transmembrane region" description="Helical" evidence="2">
    <location>
        <begin position="138"/>
        <end position="158"/>
    </location>
</feature>
<evidence type="ECO:0000256" key="2">
    <source>
        <dbReference type="SAM" id="Phobius"/>
    </source>
</evidence>
<gene>
    <name evidence="4" type="ORF">XYLVIOL_LOCUS2674</name>
</gene>
<feature type="compositionally biased region" description="Acidic residues" evidence="1">
    <location>
        <begin position="1"/>
        <end position="10"/>
    </location>
</feature>
<reference evidence="4 5" key="1">
    <citation type="submission" date="2024-08" db="EMBL/GenBank/DDBJ databases">
        <authorList>
            <person name="Will J Nash"/>
            <person name="Angela Man"/>
            <person name="Seanna McTaggart"/>
            <person name="Kendall Baker"/>
            <person name="Tom Barker"/>
            <person name="Leah Catchpole"/>
            <person name="Alex Durrant"/>
            <person name="Karim Gharbi"/>
            <person name="Naomi Irish"/>
            <person name="Gemy Kaithakottil"/>
            <person name="Debby Ku"/>
            <person name="Aaliyah Providence"/>
            <person name="Felix Shaw"/>
            <person name="David Swarbreck"/>
            <person name="Chris Watkins"/>
            <person name="Ann M. McCartney"/>
            <person name="Giulio Formenti"/>
            <person name="Alice Mouton"/>
            <person name="Noel Vella"/>
            <person name="Bjorn M von Reumont"/>
            <person name="Adriana Vella"/>
            <person name="Wilfried Haerty"/>
        </authorList>
    </citation>
    <scope>NUCLEOTIDE SEQUENCE [LARGE SCALE GENOMIC DNA]</scope>
</reference>
<dbReference type="PANTHER" id="PTHR46599:SF3">
    <property type="entry name" value="PIGGYBAC TRANSPOSABLE ELEMENT-DERIVED PROTEIN 4"/>
    <property type="match status" value="1"/>
</dbReference>
<evidence type="ECO:0000259" key="3">
    <source>
        <dbReference type="Pfam" id="PF13843"/>
    </source>
</evidence>
<organism evidence="4 5">
    <name type="scientific">Xylocopa violacea</name>
    <name type="common">Violet carpenter bee</name>
    <name type="synonym">Apis violacea</name>
    <dbReference type="NCBI Taxonomy" id="135666"/>
    <lineage>
        <taxon>Eukaryota</taxon>
        <taxon>Metazoa</taxon>
        <taxon>Ecdysozoa</taxon>
        <taxon>Arthropoda</taxon>
        <taxon>Hexapoda</taxon>
        <taxon>Insecta</taxon>
        <taxon>Pterygota</taxon>
        <taxon>Neoptera</taxon>
        <taxon>Endopterygota</taxon>
        <taxon>Hymenoptera</taxon>
        <taxon>Apocrita</taxon>
        <taxon>Aculeata</taxon>
        <taxon>Apoidea</taxon>
        <taxon>Anthophila</taxon>
        <taxon>Apidae</taxon>
        <taxon>Xylocopa</taxon>
        <taxon>Xylocopa</taxon>
    </lineage>
</organism>
<dbReference type="Proteomes" id="UP001642520">
    <property type="component" value="Unassembled WGS sequence"/>
</dbReference>
<sequence length="173" mass="20149">MDMEFSDSSDESVSGIMRKRRRNRILSSSSDTATDRNTTDEEVSQSDVEDEDDDAEWRKIAERSASEEEYSEEEELLIEDTDCDDPVALYKLFFTDEILEIIVEETNRYALQCIVNAANGRRRHQKAWNPVTKSELNIFIGIMIIMGVVQVPEIRLYWSKKAMYANARVYRMQ</sequence>
<accession>A0ABP1N8S6</accession>
<proteinExistence type="predicted"/>
<dbReference type="PANTHER" id="PTHR46599">
    <property type="entry name" value="PIGGYBAC TRANSPOSABLE ELEMENT-DERIVED PROTEIN 4"/>
    <property type="match status" value="1"/>
</dbReference>
<name>A0ABP1N8S6_XYLVO</name>
<protein>
    <recommendedName>
        <fullName evidence="3">PiggyBac transposable element-derived protein domain-containing protein</fullName>
    </recommendedName>
</protein>
<keyword evidence="2" id="KW-0472">Membrane</keyword>
<dbReference type="InterPro" id="IPR029526">
    <property type="entry name" value="PGBD"/>
</dbReference>
<evidence type="ECO:0000256" key="1">
    <source>
        <dbReference type="SAM" id="MobiDB-lite"/>
    </source>
</evidence>
<dbReference type="Pfam" id="PF13843">
    <property type="entry name" value="DDE_Tnp_1_7"/>
    <property type="match status" value="1"/>
</dbReference>
<comment type="caution">
    <text evidence="4">The sequence shown here is derived from an EMBL/GenBank/DDBJ whole genome shotgun (WGS) entry which is preliminary data.</text>
</comment>
<keyword evidence="2" id="KW-0812">Transmembrane</keyword>
<evidence type="ECO:0000313" key="5">
    <source>
        <dbReference type="Proteomes" id="UP001642520"/>
    </source>
</evidence>
<keyword evidence="2" id="KW-1133">Transmembrane helix</keyword>
<keyword evidence="5" id="KW-1185">Reference proteome</keyword>
<evidence type="ECO:0000313" key="4">
    <source>
        <dbReference type="EMBL" id="CAL7937390.1"/>
    </source>
</evidence>
<dbReference type="EMBL" id="CAXAJV020001288">
    <property type="protein sequence ID" value="CAL7937390.1"/>
    <property type="molecule type" value="Genomic_DNA"/>
</dbReference>
<feature type="region of interest" description="Disordered" evidence="1">
    <location>
        <begin position="1"/>
        <end position="56"/>
    </location>
</feature>